<feature type="signal peptide" evidence="1">
    <location>
        <begin position="1"/>
        <end position="24"/>
    </location>
</feature>
<evidence type="ECO:0000313" key="2">
    <source>
        <dbReference type="Ensembl" id="ENSSDUP00000015912.1"/>
    </source>
</evidence>
<keyword evidence="3" id="KW-1185">Reference proteome</keyword>
<keyword evidence="1" id="KW-0732">Signal</keyword>
<feature type="chain" id="PRO_5017224684" description="Secreted protein" evidence="1">
    <location>
        <begin position="25"/>
        <end position="80"/>
    </location>
</feature>
<organism evidence="2 3">
    <name type="scientific">Seriola dumerili</name>
    <name type="common">Greater amberjack</name>
    <name type="synonym">Caranx dumerili</name>
    <dbReference type="NCBI Taxonomy" id="41447"/>
    <lineage>
        <taxon>Eukaryota</taxon>
        <taxon>Metazoa</taxon>
        <taxon>Chordata</taxon>
        <taxon>Craniata</taxon>
        <taxon>Vertebrata</taxon>
        <taxon>Euteleostomi</taxon>
        <taxon>Actinopterygii</taxon>
        <taxon>Neopterygii</taxon>
        <taxon>Teleostei</taxon>
        <taxon>Neoteleostei</taxon>
        <taxon>Acanthomorphata</taxon>
        <taxon>Carangaria</taxon>
        <taxon>Carangiformes</taxon>
        <taxon>Carangidae</taxon>
        <taxon>Seriola</taxon>
    </lineage>
</organism>
<sequence>MCVFVLLQGCCMLLCKCMCRLCFSEWVYVSVCGGRCYSQGYLGSSVMRPCDASGLKTHTHTRTCARTHTWRNTERFSCTC</sequence>
<reference evidence="2" key="1">
    <citation type="submission" date="2025-08" db="UniProtKB">
        <authorList>
            <consortium name="Ensembl"/>
        </authorList>
    </citation>
    <scope>IDENTIFICATION</scope>
</reference>
<accession>A0A3B4UC09</accession>
<proteinExistence type="predicted"/>
<dbReference type="Ensembl" id="ENSSDUT00000016200.1">
    <property type="protein sequence ID" value="ENSSDUP00000015912.1"/>
    <property type="gene ID" value="ENSSDUG00000011615.1"/>
</dbReference>
<dbReference type="Proteomes" id="UP000261420">
    <property type="component" value="Unplaced"/>
</dbReference>
<evidence type="ECO:0000256" key="1">
    <source>
        <dbReference type="SAM" id="SignalP"/>
    </source>
</evidence>
<protein>
    <recommendedName>
        <fullName evidence="4">Secreted protein</fullName>
    </recommendedName>
</protein>
<reference evidence="2" key="2">
    <citation type="submission" date="2025-09" db="UniProtKB">
        <authorList>
            <consortium name="Ensembl"/>
        </authorList>
    </citation>
    <scope>IDENTIFICATION</scope>
</reference>
<evidence type="ECO:0008006" key="4">
    <source>
        <dbReference type="Google" id="ProtNLM"/>
    </source>
</evidence>
<name>A0A3B4UC09_SERDU</name>
<dbReference type="AlphaFoldDB" id="A0A3B4UC09"/>
<evidence type="ECO:0000313" key="3">
    <source>
        <dbReference type="Proteomes" id="UP000261420"/>
    </source>
</evidence>